<sequence>MQRAREMAKHLLHPRSSFFLVVLLAALISYQVQVSTAQNAPSQVRVGVILDLTSPVGHRRRTGIRMAVEDYYAAHPSSATRVQLHFRDSAGDVLRAASAAVDLIKNAQVQAIIGPPTSAEAEFVSRIGDRAHVPVLSYSATSPELSAAQTPFFVRTTANDSFQTAPVAAVLGAFNWRAAAVLYEDSPYGAGILPALADALQGVSTKIMDRASVPSDADDARIDAVLYRLMAMPTRVFVVHMLYPLAARVFRRAKKAGMMSEEYVWVATDGVGGFMDRLSPEDVDAMQGVVSLQPYVEVTDDVKNFSARLRERSRLENPSDADVVDSTLMRLWSYDTAWAIASAVEAAGVPSPAFQTPQQGTALTDLDRLGVSATGATLLKAVLATTFDGIAGKFKLVDGQLQLQAYEVMNIIGKGARTVGFWTPESGISQDLNPGSSKALKLKQILWPGEPRSTPKGWTVSPNGRMLRVAVPVKRGFKQFVDVSENLTTGETKITGYCIDVFDEVMKNLPYPVSYQYVPQNVSSNSYAKLVDMVRDQEVDIVVGDVTIRASRMADADFTMPFTESGWSMVVAVQGTSSMWFFVSPMSRGLWLASFAFFCFTGFVVWVIEHRINPEFRGTPWQQFGLIFYFSFSTLVFSQKERLESNLSRFLLIIWVFVVLILTSSYTASLASMLTVQQLLPTVTTDVRELQKRHHDIGYQEGSFIKDSLVSMGFDERRLRTYKTEDEIADALSRGPANGGIAAVFDEIPYLKVFLSNYCEGYKMVGPIYKTDGLGFVFPRDSPLTGDVSRGIVTLAEGEKMTKIEKAWFGDTATCQSASSLNPSASSSLSFRKFGGLFLLTGVASSFMLLIYLAIFAYRERHELLAAEATADFGSVPLWRLRAWLQHFDTKDLRSPTFKRYNEESVRNVDESAKRTPRWTGESPRSGGASPFSVHFSSEMNAASSPEDSPASELDNSSQQGVQEATTSQTVEMATSTASQLH</sequence>
<evidence type="ECO:0000256" key="9">
    <source>
        <dbReference type="ARBA" id="ARBA00023136"/>
    </source>
</evidence>
<gene>
    <name evidence="21" type="ORF">QYE76_053453</name>
</gene>
<dbReference type="FunFam" id="3.40.190.10:FF:000150">
    <property type="entry name" value="Glutamate receptor 2.7"/>
    <property type="match status" value="1"/>
</dbReference>
<feature type="region of interest" description="Disordered" evidence="17">
    <location>
        <begin position="904"/>
        <end position="982"/>
    </location>
</feature>
<dbReference type="FunFam" id="1.10.287.70:FF:000037">
    <property type="entry name" value="Glutamate receptor"/>
    <property type="match status" value="1"/>
</dbReference>
<dbReference type="InterPro" id="IPR017103">
    <property type="entry name" value="Iontropic_Glu_rcpt_pln"/>
</dbReference>
<feature type="transmembrane region" description="Helical" evidence="18">
    <location>
        <begin position="650"/>
        <end position="674"/>
    </location>
</feature>
<evidence type="ECO:0000256" key="5">
    <source>
        <dbReference type="ARBA" id="ARBA00022692"/>
    </source>
</evidence>
<evidence type="ECO:0000256" key="19">
    <source>
        <dbReference type="SAM" id="SignalP"/>
    </source>
</evidence>
<keyword evidence="22" id="KW-1185">Reference proteome</keyword>
<comment type="function">
    <text evidence="15">Glutamate-gated receptor that probably acts as non-selective cation channel.</text>
</comment>
<feature type="compositionally biased region" description="Basic and acidic residues" evidence="17">
    <location>
        <begin position="904"/>
        <end position="914"/>
    </location>
</feature>
<evidence type="ECO:0000256" key="10">
    <source>
        <dbReference type="ARBA" id="ARBA00023170"/>
    </source>
</evidence>
<evidence type="ECO:0000256" key="16">
    <source>
        <dbReference type="PIRSR" id="PIRSR037090-50"/>
    </source>
</evidence>
<feature type="chain" id="PRO_5042251049" description="Glutamate receptor" evidence="19">
    <location>
        <begin position="38"/>
        <end position="982"/>
    </location>
</feature>
<dbReference type="SUPFAM" id="SSF53822">
    <property type="entry name" value="Periplasmic binding protein-like I"/>
    <property type="match status" value="1"/>
</dbReference>
<dbReference type="Proteomes" id="UP001231189">
    <property type="component" value="Unassembled WGS sequence"/>
</dbReference>
<dbReference type="EMBL" id="JAUUTY010000003">
    <property type="protein sequence ID" value="KAK1665294.1"/>
    <property type="molecule type" value="Genomic_DNA"/>
</dbReference>
<dbReference type="Pfam" id="PF01094">
    <property type="entry name" value="ANF_receptor"/>
    <property type="match status" value="1"/>
</dbReference>
<dbReference type="InterPro" id="IPR001320">
    <property type="entry name" value="Iontro_rcpt_C"/>
</dbReference>
<keyword evidence="9 15" id="KW-0472">Membrane</keyword>
<evidence type="ECO:0000313" key="22">
    <source>
        <dbReference type="Proteomes" id="UP001231189"/>
    </source>
</evidence>
<dbReference type="SMART" id="SM00079">
    <property type="entry name" value="PBPe"/>
    <property type="match status" value="1"/>
</dbReference>
<protein>
    <recommendedName>
        <fullName evidence="15">Glutamate receptor</fullName>
    </recommendedName>
</protein>
<feature type="transmembrane region" description="Helical" evidence="18">
    <location>
        <begin position="834"/>
        <end position="858"/>
    </location>
</feature>
<feature type="compositionally biased region" description="Low complexity" evidence="17">
    <location>
        <begin position="942"/>
        <end position="953"/>
    </location>
</feature>
<dbReference type="InterPro" id="IPR015683">
    <property type="entry name" value="Ionotropic_Glu_rcpt"/>
</dbReference>
<keyword evidence="7 18" id="KW-1133">Transmembrane helix</keyword>
<keyword evidence="8 15" id="KW-0406">Ion transport</keyword>
<comment type="subunit">
    <text evidence="3">May form heteromers.</text>
</comment>
<evidence type="ECO:0000256" key="6">
    <source>
        <dbReference type="ARBA" id="ARBA00022729"/>
    </source>
</evidence>
<dbReference type="Gene3D" id="3.40.190.10">
    <property type="entry name" value="Periplasmic binding protein-like II"/>
    <property type="match status" value="2"/>
</dbReference>
<keyword evidence="4 15" id="KW-0813">Transport</keyword>
<dbReference type="SUPFAM" id="SSF53850">
    <property type="entry name" value="Periplasmic binding protein-like II"/>
    <property type="match status" value="1"/>
</dbReference>
<dbReference type="GO" id="GO:0015276">
    <property type="term" value="F:ligand-gated monoatomic ion channel activity"/>
    <property type="evidence" value="ECO:0007669"/>
    <property type="project" value="InterPro"/>
</dbReference>
<evidence type="ECO:0000256" key="13">
    <source>
        <dbReference type="ARBA" id="ARBA00023303"/>
    </source>
</evidence>
<feature type="compositionally biased region" description="Polar residues" evidence="17">
    <location>
        <begin position="954"/>
        <end position="982"/>
    </location>
</feature>
<dbReference type="PIRSF" id="PIRSF037090">
    <property type="entry name" value="Iontro_Glu-like_rcpt_pln"/>
    <property type="match status" value="1"/>
</dbReference>
<dbReference type="FunFam" id="3.40.190.10:FF:000195">
    <property type="entry name" value="Glutamate receptor 2.7"/>
    <property type="match status" value="1"/>
</dbReference>
<dbReference type="Gene3D" id="1.10.287.70">
    <property type="match status" value="1"/>
</dbReference>
<keyword evidence="6 19" id="KW-0732">Signal</keyword>
<comment type="subcellular location">
    <subcellularLocation>
        <location evidence="1">Membrane</location>
        <topology evidence="1">Multi-pass membrane protein</topology>
    </subcellularLocation>
</comment>
<proteinExistence type="inferred from homology"/>
<name>A0AAD8SWW9_LOLMU</name>
<keyword evidence="11" id="KW-0325">Glycoprotein</keyword>
<evidence type="ECO:0000259" key="20">
    <source>
        <dbReference type="SMART" id="SM00079"/>
    </source>
</evidence>
<evidence type="ECO:0000256" key="11">
    <source>
        <dbReference type="ARBA" id="ARBA00023180"/>
    </source>
</evidence>
<evidence type="ECO:0000313" key="21">
    <source>
        <dbReference type="EMBL" id="KAK1665294.1"/>
    </source>
</evidence>
<dbReference type="InterPro" id="IPR028082">
    <property type="entry name" value="Peripla_BP_I"/>
</dbReference>
<feature type="disulfide bond" evidence="16">
    <location>
        <begin position="759"/>
        <end position="815"/>
    </location>
</feature>
<dbReference type="Pfam" id="PF00060">
    <property type="entry name" value="Lig_chan"/>
    <property type="match status" value="1"/>
</dbReference>
<reference evidence="21" key="1">
    <citation type="submission" date="2023-07" db="EMBL/GenBank/DDBJ databases">
        <title>A chromosome-level genome assembly of Lolium multiflorum.</title>
        <authorList>
            <person name="Chen Y."/>
            <person name="Copetti D."/>
            <person name="Kolliker R."/>
            <person name="Studer B."/>
        </authorList>
    </citation>
    <scope>NUCLEOTIDE SEQUENCE</scope>
    <source>
        <strain evidence="21">02402/16</strain>
        <tissue evidence="21">Leaf</tissue>
    </source>
</reference>
<dbReference type="AlphaFoldDB" id="A0AAD8SWW9"/>
<evidence type="ECO:0000256" key="4">
    <source>
        <dbReference type="ARBA" id="ARBA00022448"/>
    </source>
</evidence>
<evidence type="ECO:0000256" key="7">
    <source>
        <dbReference type="ARBA" id="ARBA00022989"/>
    </source>
</evidence>
<dbReference type="FunFam" id="3.40.50.2300:FF:000188">
    <property type="entry name" value="Glutamate receptor"/>
    <property type="match status" value="1"/>
</dbReference>
<dbReference type="FunFam" id="3.40.50.2300:FF:000398">
    <property type="entry name" value="Glutamate receptor"/>
    <property type="match status" value="1"/>
</dbReference>
<dbReference type="InterPro" id="IPR044440">
    <property type="entry name" value="GABAb_receptor_plant_PBP1"/>
</dbReference>
<evidence type="ECO:0000256" key="18">
    <source>
        <dbReference type="SAM" id="Phobius"/>
    </source>
</evidence>
<dbReference type="CDD" id="cd13686">
    <property type="entry name" value="GluR_Plant"/>
    <property type="match status" value="1"/>
</dbReference>
<keyword evidence="13 15" id="KW-0407">Ion channel</keyword>
<evidence type="ECO:0000256" key="12">
    <source>
        <dbReference type="ARBA" id="ARBA00023286"/>
    </source>
</evidence>
<organism evidence="21 22">
    <name type="scientific">Lolium multiflorum</name>
    <name type="common">Italian ryegrass</name>
    <name type="synonym">Lolium perenne subsp. multiflorum</name>
    <dbReference type="NCBI Taxonomy" id="4521"/>
    <lineage>
        <taxon>Eukaryota</taxon>
        <taxon>Viridiplantae</taxon>
        <taxon>Streptophyta</taxon>
        <taxon>Embryophyta</taxon>
        <taxon>Tracheophyta</taxon>
        <taxon>Spermatophyta</taxon>
        <taxon>Magnoliopsida</taxon>
        <taxon>Liliopsida</taxon>
        <taxon>Poales</taxon>
        <taxon>Poaceae</taxon>
        <taxon>BOP clade</taxon>
        <taxon>Pooideae</taxon>
        <taxon>Poodae</taxon>
        <taxon>Poeae</taxon>
        <taxon>Poeae Chloroplast Group 2 (Poeae type)</taxon>
        <taxon>Loliodinae</taxon>
        <taxon>Loliinae</taxon>
        <taxon>Lolium</taxon>
    </lineage>
</organism>
<evidence type="ECO:0000256" key="15">
    <source>
        <dbReference type="PIRNR" id="PIRNR037090"/>
    </source>
</evidence>
<keyword evidence="10 15" id="KW-0675">Receptor</keyword>
<comment type="caution">
    <text evidence="21">The sequence shown here is derived from an EMBL/GenBank/DDBJ whole genome shotgun (WGS) entry which is preliminary data.</text>
</comment>
<feature type="transmembrane region" description="Helical" evidence="18">
    <location>
        <begin position="620"/>
        <end position="638"/>
    </location>
</feature>
<evidence type="ECO:0000256" key="2">
    <source>
        <dbReference type="ARBA" id="ARBA00008685"/>
    </source>
</evidence>
<feature type="signal peptide" evidence="19">
    <location>
        <begin position="1"/>
        <end position="37"/>
    </location>
</feature>
<evidence type="ECO:0000256" key="17">
    <source>
        <dbReference type="SAM" id="MobiDB-lite"/>
    </source>
</evidence>
<dbReference type="Gene3D" id="3.40.50.2300">
    <property type="match status" value="3"/>
</dbReference>
<dbReference type="CDD" id="cd19990">
    <property type="entry name" value="PBP1_GABAb_receptor_plant"/>
    <property type="match status" value="1"/>
</dbReference>
<keyword evidence="12 15" id="KW-1071">Ligand-gated ion channel</keyword>
<dbReference type="InterPro" id="IPR019594">
    <property type="entry name" value="Glu/Gly-bd"/>
</dbReference>
<accession>A0AAD8SWW9</accession>
<dbReference type="PANTHER" id="PTHR34836">
    <property type="entry name" value="OS06G0188250 PROTEIN"/>
    <property type="match status" value="1"/>
</dbReference>
<keyword evidence="5 18" id="KW-0812">Transmembrane</keyword>
<dbReference type="InterPro" id="IPR001828">
    <property type="entry name" value="ANF_lig-bd_rcpt"/>
</dbReference>
<evidence type="ECO:0000256" key="14">
    <source>
        <dbReference type="ARBA" id="ARBA00049638"/>
    </source>
</evidence>
<comment type="similarity">
    <text evidence="2 15">Belongs to the glutamate-gated ion channel (TC 1.A.10.1) family.</text>
</comment>
<feature type="domain" description="Ionotropic glutamate receptor C-terminal" evidence="20">
    <location>
        <begin position="466"/>
        <end position="811"/>
    </location>
</feature>
<dbReference type="PANTHER" id="PTHR34836:SF1">
    <property type="entry name" value="OS09G0428600 PROTEIN"/>
    <property type="match status" value="1"/>
</dbReference>
<comment type="function">
    <text evidence="14">Glutamate-gated receptor that probably acts as a non-selective cation channel. May be involved in light-signal transduction and calcium homeostasis via the regulation of calcium influx into cells.</text>
</comment>
<evidence type="ECO:0000256" key="3">
    <source>
        <dbReference type="ARBA" id="ARBA00011095"/>
    </source>
</evidence>
<dbReference type="Pfam" id="PF10613">
    <property type="entry name" value="Lig_chan-Glu_bd"/>
    <property type="match status" value="1"/>
</dbReference>
<keyword evidence="16" id="KW-1015">Disulfide bond</keyword>
<evidence type="ECO:0000256" key="1">
    <source>
        <dbReference type="ARBA" id="ARBA00004141"/>
    </source>
</evidence>
<feature type="transmembrane region" description="Helical" evidence="18">
    <location>
        <begin position="590"/>
        <end position="608"/>
    </location>
</feature>
<dbReference type="GO" id="GO:0016020">
    <property type="term" value="C:membrane"/>
    <property type="evidence" value="ECO:0007669"/>
    <property type="project" value="UniProtKB-SubCell"/>
</dbReference>
<evidence type="ECO:0000256" key="8">
    <source>
        <dbReference type="ARBA" id="ARBA00023065"/>
    </source>
</evidence>